<protein>
    <submittedName>
        <fullName evidence="2">Uncharacterized protein</fullName>
    </submittedName>
</protein>
<dbReference type="AlphaFoldDB" id="A0A511W5H9"/>
<evidence type="ECO:0000313" key="3">
    <source>
        <dbReference type="Proteomes" id="UP000321440"/>
    </source>
</evidence>
<dbReference type="EMBL" id="BJYA01000005">
    <property type="protein sequence ID" value="GEN45548.1"/>
    <property type="molecule type" value="Genomic_DNA"/>
</dbReference>
<accession>A0A511W5H9</accession>
<reference evidence="2 3" key="1">
    <citation type="submission" date="2019-07" db="EMBL/GenBank/DDBJ databases">
        <title>Whole genome shotgun sequence of Alkalibacillus haloalkaliphilus NBRC 103110.</title>
        <authorList>
            <person name="Hosoyama A."/>
            <person name="Uohara A."/>
            <person name="Ohji S."/>
            <person name="Ichikawa N."/>
        </authorList>
    </citation>
    <scope>NUCLEOTIDE SEQUENCE [LARGE SCALE GENOMIC DNA]</scope>
    <source>
        <strain evidence="2 3">NBRC 103110</strain>
    </source>
</reference>
<dbReference type="RefSeq" id="WP_146815576.1">
    <property type="nucleotide sequence ID" value="NZ_BJYA01000005.1"/>
</dbReference>
<keyword evidence="3" id="KW-1185">Reference proteome</keyword>
<sequence>MSYRKICPPQPQPVQDVLCINTEKVYDWIVNEANFDLNITDEDLPNGITCDDFDSEDVTCTVIPAEVDPIEVINVEDRDFVIDGTEIELQIVTIRKNFVVIINFPTDNGNGDVELEIEFSRSEQVVLCAPEGTEIDVTYTELDCFIVSFDCELGDTDEDDTFDALISVRLCQSIQSVYPVTLEIEADYCLPREPLAVGPCPRPVRPEQCPVLFPVGSNASQNRNDASAYDYTEAPPEPEEPQLEVEQPEEVDDNQNEQSE</sequence>
<evidence type="ECO:0000313" key="2">
    <source>
        <dbReference type="EMBL" id="GEN45548.1"/>
    </source>
</evidence>
<feature type="region of interest" description="Disordered" evidence="1">
    <location>
        <begin position="215"/>
        <end position="260"/>
    </location>
</feature>
<organism evidence="2 3">
    <name type="scientific">Alkalibacillus haloalkaliphilus</name>
    <dbReference type="NCBI Taxonomy" id="94136"/>
    <lineage>
        <taxon>Bacteria</taxon>
        <taxon>Bacillati</taxon>
        <taxon>Bacillota</taxon>
        <taxon>Bacilli</taxon>
        <taxon>Bacillales</taxon>
        <taxon>Bacillaceae</taxon>
        <taxon>Alkalibacillus</taxon>
    </lineage>
</organism>
<gene>
    <name evidence="2" type="ORF">AHA02nite_13240</name>
</gene>
<evidence type="ECO:0000256" key="1">
    <source>
        <dbReference type="SAM" id="MobiDB-lite"/>
    </source>
</evidence>
<feature type="compositionally biased region" description="Acidic residues" evidence="1">
    <location>
        <begin position="236"/>
        <end position="260"/>
    </location>
</feature>
<proteinExistence type="predicted"/>
<comment type="caution">
    <text evidence="2">The sequence shown here is derived from an EMBL/GenBank/DDBJ whole genome shotgun (WGS) entry which is preliminary data.</text>
</comment>
<dbReference type="OrthoDB" id="2680078at2"/>
<name>A0A511W5H9_9BACI</name>
<dbReference type="Proteomes" id="UP000321440">
    <property type="component" value="Unassembled WGS sequence"/>
</dbReference>